<protein>
    <submittedName>
        <fullName evidence="1">Uncharacterized protein</fullName>
    </submittedName>
</protein>
<reference evidence="1" key="1">
    <citation type="submission" date="2020-11" db="EMBL/GenBank/DDBJ databases">
        <authorList>
            <person name="Tran Van P."/>
        </authorList>
    </citation>
    <scope>NUCLEOTIDE SEQUENCE</scope>
</reference>
<accession>A0A7R9CIQ1</accession>
<sequence length="95" mass="10118">MEAVVALENQLQRFEETLNSFPLGACSANEASSVSAKIQQMKKTALLYQCAILFMKADQQTVEQNTTSALANYATEAGGSGIENRLTAGGFVVPT</sequence>
<dbReference type="EMBL" id="OD000386">
    <property type="protein sequence ID" value="CAD7397372.1"/>
    <property type="molecule type" value="Genomic_DNA"/>
</dbReference>
<organism evidence="1">
    <name type="scientific">Timema poppense</name>
    <name type="common">Walking stick</name>
    <dbReference type="NCBI Taxonomy" id="170557"/>
    <lineage>
        <taxon>Eukaryota</taxon>
        <taxon>Metazoa</taxon>
        <taxon>Ecdysozoa</taxon>
        <taxon>Arthropoda</taxon>
        <taxon>Hexapoda</taxon>
        <taxon>Insecta</taxon>
        <taxon>Pterygota</taxon>
        <taxon>Neoptera</taxon>
        <taxon>Polyneoptera</taxon>
        <taxon>Phasmatodea</taxon>
        <taxon>Timematodea</taxon>
        <taxon>Timematoidea</taxon>
        <taxon>Timematidae</taxon>
        <taxon>Timema</taxon>
    </lineage>
</organism>
<gene>
    <name evidence="1" type="ORF">TPSB3V08_LOCUS1112</name>
</gene>
<name>A0A7R9CIQ1_TIMPO</name>
<dbReference type="AlphaFoldDB" id="A0A7R9CIQ1"/>
<proteinExistence type="predicted"/>
<evidence type="ECO:0000313" key="1">
    <source>
        <dbReference type="EMBL" id="CAD7397372.1"/>
    </source>
</evidence>